<name>A0A2G9ZF61_9BACT</name>
<accession>A0A2G9ZF61</accession>
<evidence type="ECO:0000259" key="1">
    <source>
        <dbReference type="PROSITE" id="PS50165"/>
    </source>
</evidence>
<reference evidence="2 3" key="1">
    <citation type="submission" date="2017-09" db="EMBL/GenBank/DDBJ databases">
        <title>Depth-based differentiation of microbial function through sediment-hosted aquifers and enrichment of novel symbionts in the deep terrestrial subsurface.</title>
        <authorList>
            <person name="Probst A.J."/>
            <person name="Ladd B."/>
            <person name="Jarett J.K."/>
            <person name="Geller-Mcgrath D.E."/>
            <person name="Sieber C.M."/>
            <person name="Emerson J.B."/>
            <person name="Anantharaman K."/>
            <person name="Thomas B.C."/>
            <person name="Malmstrom R."/>
            <person name="Stieglmeier M."/>
            <person name="Klingl A."/>
            <person name="Woyke T."/>
            <person name="Ryan C.M."/>
            <person name="Banfield J.F."/>
        </authorList>
    </citation>
    <scope>NUCLEOTIDE SEQUENCE [LARGE SCALE GENOMIC DNA]</scope>
    <source>
        <strain evidence="2">CG23_combo_of_CG06-09_8_20_14_all_37_87_8</strain>
    </source>
</reference>
<dbReference type="InterPro" id="IPR001162">
    <property type="entry name" value="UvrC_RNase_H_dom"/>
</dbReference>
<dbReference type="GO" id="GO:0009381">
    <property type="term" value="F:excinuclease ABC activity"/>
    <property type="evidence" value="ECO:0007669"/>
    <property type="project" value="InterPro"/>
</dbReference>
<organism evidence="2 3">
    <name type="scientific">bacterium (Candidatus Gribaldobacteria) CG23_combo_of_CG06-09_8_20_14_all_37_87_8</name>
    <dbReference type="NCBI Taxonomy" id="2014278"/>
    <lineage>
        <taxon>Bacteria</taxon>
        <taxon>Candidatus Gribaldobacteria</taxon>
    </lineage>
</organism>
<comment type="caution">
    <text evidence="2">The sequence shown here is derived from an EMBL/GenBank/DDBJ whole genome shotgun (WGS) entry which is preliminary data.</text>
</comment>
<dbReference type="PROSITE" id="PS50165">
    <property type="entry name" value="UVRC"/>
    <property type="match status" value="1"/>
</dbReference>
<dbReference type="GO" id="GO:0009380">
    <property type="term" value="C:excinuclease repair complex"/>
    <property type="evidence" value="ECO:0007669"/>
    <property type="project" value="TreeGrafter"/>
</dbReference>
<dbReference type="EMBL" id="PCSB01000030">
    <property type="protein sequence ID" value="PIP31819.1"/>
    <property type="molecule type" value="Genomic_DNA"/>
</dbReference>
<dbReference type="AlphaFoldDB" id="A0A2G9ZF61"/>
<dbReference type="Proteomes" id="UP000230447">
    <property type="component" value="Unassembled WGS sequence"/>
</dbReference>
<dbReference type="InterPro" id="IPR038476">
    <property type="entry name" value="UvrC_RNase_H_dom_sf"/>
</dbReference>
<feature type="domain" description="UvrC family homology region profile" evidence="1">
    <location>
        <begin position="1"/>
        <end position="82"/>
    </location>
</feature>
<dbReference type="PANTHER" id="PTHR30562:SF1">
    <property type="entry name" value="UVRABC SYSTEM PROTEIN C"/>
    <property type="match status" value="1"/>
</dbReference>
<protein>
    <recommendedName>
        <fullName evidence="1">UvrC family homology region profile domain-containing protein</fullName>
    </recommendedName>
</protein>
<dbReference type="PANTHER" id="PTHR30562">
    <property type="entry name" value="UVRC/OXIDOREDUCTASE"/>
    <property type="match status" value="1"/>
</dbReference>
<proteinExistence type="predicted"/>
<sequence>MEGYDVSNIQGKQATGSMVVFKKGLPNKAEYKRFKIKTLKEPNDVGMLKEVLQCRLAHTEWPMPQVILIDGGKGQLNVALKLKTENEKLKTTIKSLKLKKIKFTTLAKRKNTLFVEGGKNPLLLKDLPPEVSNLILRIRDEAHRFAITYHRKLRNKNLLK</sequence>
<evidence type="ECO:0000313" key="2">
    <source>
        <dbReference type="EMBL" id="PIP31819.1"/>
    </source>
</evidence>
<dbReference type="GO" id="GO:0006974">
    <property type="term" value="P:DNA damage response"/>
    <property type="evidence" value="ECO:0007669"/>
    <property type="project" value="TreeGrafter"/>
</dbReference>
<evidence type="ECO:0000313" key="3">
    <source>
        <dbReference type="Proteomes" id="UP000230447"/>
    </source>
</evidence>
<dbReference type="Gene3D" id="3.30.420.340">
    <property type="entry name" value="UvrC, RNAse H endonuclease domain"/>
    <property type="match status" value="1"/>
</dbReference>
<dbReference type="InterPro" id="IPR050066">
    <property type="entry name" value="UvrABC_protein_C"/>
</dbReference>
<dbReference type="Pfam" id="PF08459">
    <property type="entry name" value="UvrC_RNaseH_dom"/>
    <property type="match status" value="1"/>
</dbReference>
<gene>
    <name evidence="2" type="ORF">COX24_01475</name>
</gene>